<name>A0A974NT72_9SPHN</name>
<dbReference type="Proteomes" id="UP000595894">
    <property type="component" value="Chromosome"/>
</dbReference>
<evidence type="ECO:0000313" key="2">
    <source>
        <dbReference type="EMBL" id="QQV76549.1"/>
    </source>
</evidence>
<proteinExistence type="predicted"/>
<dbReference type="KEGG" id="sari:H5J25_13975"/>
<keyword evidence="3" id="KW-1185">Reference proteome</keyword>
<reference evidence="3" key="1">
    <citation type="submission" date="2020-09" db="EMBL/GenBank/DDBJ databases">
        <title>Sphingomonas sp., a new species isolated from pork steak.</title>
        <authorList>
            <person name="Heidler von Heilborn D."/>
        </authorList>
    </citation>
    <scope>NUCLEOTIDE SEQUENCE [LARGE SCALE GENOMIC DNA]</scope>
</reference>
<dbReference type="EMBL" id="CP061035">
    <property type="protein sequence ID" value="QQV76549.1"/>
    <property type="molecule type" value="Genomic_DNA"/>
</dbReference>
<evidence type="ECO:0000313" key="3">
    <source>
        <dbReference type="Proteomes" id="UP000595894"/>
    </source>
</evidence>
<gene>
    <name evidence="2" type="ORF">H5J25_13975</name>
</gene>
<protein>
    <recommendedName>
        <fullName evidence="1">DUF6894 domain-containing protein</fullName>
    </recommendedName>
</protein>
<sequence>MPNYQFITVENGVPTSGAVFEMPNHKQAGETLKQFAGEMLKERDIDVFDTDISVELTTEDGMILYSISIFGAVAPSMPRF</sequence>
<dbReference type="InterPro" id="IPR054189">
    <property type="entry name" value="DUF6894"/>
</dbReference>
<accession>A0A974NT72</accession>
<organism evidence="2 3">
    <name type="scientific">Sphingomonas aliaeris</name>
    <dbReference type="NCBI Taxonomy" id="2759526"/>
    <lineage>
        <taxon>Bacteria</taxon>
        <taxon>Pseudomonadati</taxon>
        <taxon>Pseudomonadota</taxon>
        <taxon>Alphaproteobacteria</taxon>
        <taxon>Sphingomonadales</taxon>
        <taxon>Sphingomonadaceae</taxon>
        <taxon>Sphingomonas</taxon>
    </lineage>
</organism>
<evidence type="ECO:0000259" key="1">
    <source>
        <dbReference type="Pfam" id="PF21834"/>
    </source>
</evidence>
<dbReference type="Pfam" id="PF21834">
    <property type="entry name" value="DUF6894"/>
    <property type="match status" value="1"/>
</dbReference>
<dbReference type="RefSeq" id="WP_202091973.1">
    <property type="nucleotide sequence ID" value="NZ_CP061035.1"/>
</dbReference>
<feature type="domain" description="DUF6894" evidence="1">
    <location>
        <begin position="20"/>
        <end position="68"/>
    </location>
</feature>
<dbReference type="AlphaFoldDB" id="A0A974NT72"/>